<dbReference type="Pfam" id="PF01042">
    <property type="entry name" value="Ribonuc_L-PSP"/>
    <property type="match status" value="1"/>
</dbReference>
<reference evidence="1 2" key="1">
    <citation type="submission" date="2018-01" db="EMBL/GenBank/DDBJ databases">
        <title>Draft genome sequence of Jiangella sp. GTF31.</title>
        <authorList>
            <person name="Sahin N."/>
            <person name="Ay H."/>
            <person name="Saygin H."/>
        </authorList>
    </citation>
    <scope>NUCLEOTIDE SEQUENCE [LARGE SCALE GENOMIC DNA]</scope>
    <source>
        <strain evidence="1 2">GTF31</strain>
    </source>
</reference>
<organism evidence="1 2">
    <name type="scientific">Jiangella anatolica</name>
    <dbReference type="NCBI Taxonomy" id="2670374"/>
    <lineage>
        <taxon>Bacteria</taxon>
        <taxon>Bacillati</taxon>
        <taxon>Actinomycetota</taxon>
        <taxon>Actinomycetes</taxon>
        <taxon>Jiangellales</taxon>
        <taxon>Jiangellaceae</taxon>
        <taxon>Jiangella</taxon>
    </lineage>
</organism>
<gene>
    <name evidence="1" type="ORF">C1I92_16530</name>
</gene>
<dbReference type="PANTHER" id="PTHR43857">
    <property type="entry name" value="BLR7761 PROTEIN"/>
    <property type="match status" value="1"/>
</dbReference>
<keyword evidence="2" id="KW-1185">Reference proteome</keyword>
<proteinExistence type="predicted"/>
<sequence>MSTSRTVIAPWPGDENLAFLQGGVEVSATRTLYLSGQAALADGRVLHEGDLRAQVMTSLDRTQTALDAAGYTWADVVRFNWYLRADQLEAFLTEVQPAFKQRLDAAGCRAPGVLLGVASLALPGMLCEFEATAAR</sequence>
<evidence type="ECO:0000313" key="2">
    <source>
        <dbReference type="Proteomes" id="UP000248764"/>
    </source>
</evidence>
<dbReference type="CDD" id="cd00448">
    <property type="entry name" value="YjgF_YER057c_UK114_family"/>
    <property type="match status" value="1"/>
</dbReference>
<comment type="caution">
    <text evidence="1">The sequence shown here is derived from an EMBL/GenBank/DDBJ whole genome shotgun (WGS) entry which is preliminary data.</text>
</comment>
<dbReference type="EMBL" id="POTW01000037">
    <property type="protein sequence ID" value="PZF82529.1"/>
    <property type="molecule type" value="Genomic_DNA"/>
</dbReference>
<dbReference type="Proteomes" id="UP000248764">
    <property type="component" value="Unassembled WGS sequence"/>
</dbReference>
<dbReference type="InterPro" id="IPR006175">
    <property type="entry name" value="YjgF/YER057c/UK114"/>
</dbReference>
<protein>
    <submittedName>
        <fullName evidence="1">Enamine deaminase RidA</fullName>
    </submittedName>
</protein>
<name>A0A2W2C2V1_9ACTN</name>
<dbReference type="InterPro" id="IPR035959">
    <property type="entry name" value="RutC-like_sf"/>
</dbReference>
<dbReference type="AlphaFoldDB" id="A0A2W2C2V1"/>
<dbReference type="Gene3D" id="3.30.1330.40">
    <property type="entry name" value="RutC-like"/>
    <property type="match status" value="1"/>
</dbReference>
<dbReference type="PANTHER" id="PTHR43857:SF1">
    <property type="entry name" value="YJGH FAMILY PROTEIN"/>
    <property type="match status" value="1"/>
</dbReference>
<accession>A0A2W2C2V1</accession>
<dbReference type="SUPFAM" id="SSF55298">
    <property type="entry name" value="YjgF-like"/>
    <property type="match status" value="1"/>
</dbReference>
<dbReference type="RefSeq" id="WP_111255749.1">
    <property type="nucleotide sequence ID" value="NZ_POTW01000037.1"/>
</dbReference>
<evidence type="ECO:0000313" key="1">
    <source>
        <dbReference type="EMBL" id="PZF82529.1"/>
    </source>
</evidence>